<proteinExistence type="predicted"/>
<keyword evidence="2" id="KW-1185">Reference proteome</keyword>
<comment type="caution">
    <text evidence="1">The sequence shown here is derived from an EMBL/GenBank/DDBJ whole genome shotgun (WGS) entry which is preliminary data.</text>
</comment>
<sequence length="56" mass="6437">MLNEEAKVTRGNSACSYQVWGTPTKLWEQELKPCLSERHTYQTVCFLHSHVLTTAI</sequence>
<dbReference type="EMBL" id="JAIWYP010000010">
    <property type="protein sequence ID" value="KAH3746770.1"/>
    <property type="molecule type" value="Genomic_DNA"/>
</dbReference>
<evidence type="ECO:0000313" key="1">
    <source>
        <dbReference type="EMBL" id="KAH3746770.1"/>
    </source>
</evidence>
<evidence type="ECO:0000313" key="2">
    <source>
        <dbReference type="Proteomes" id="UP000828390"/>
    </source>
</evidence>
<gene>
    <name evidence="1" type="ORF">DPMN_181186</name>
</gene>
<reference evidence="1" key="1">
    <citation type="journal article" date="2019" name="bioRxiv">
        <title>The Genome of the Zebra Mussel, Dreissena polymorpha: A Resource for Invasive Species Research.</title>
        <authorList>
            <person name="McCartney M.A."/>
            <person name="Auch B."/>
            <person name="Kono T."/>
            <person name="Mallez S."/>
            <person name="Zhang Y."/>
            <person name="Obille A."/>
            <person name="Becker A."/>
            <person name="Abrahante J.E."/>
            <person name="Garbe J."/>
            <person name="Badalamenti J.P."/>
            <person name="Herman A."/>
            <person name="Mangelson H."/>
            <person name="Liachko I."/>
            <person name="Sullivan S."/>
            <person name="Sone E.D."/>
            <person name="Koren S."/>
            <person name="Silverstein K.A.T."/>
            <person name="Beckman K.B."/>
            <person name="Gohl D.M."/>
        </authorList>
    </citation>
    <scope>NUCLEOTIDE SEQUENCE</scope>
    <source>
        <strain evidence="1">Duluth1</strain>
        <tissue evidence="1">Whole animal</tissue>
    </source>
</reference>
<protein>
    <submittedName>
        <fullName evidence="1">Uncharacterized protein</fullName>
    </submittedName>
</protein>
<dbReference type="Proteomes" id="UP000828390">
    <property type="component" value="Unassembled WGS sequence"/>
</dbReference>
<organism evidence="1 2">
    <name type="scientific">Dreissena polymorpha</name>
    <name type="common">Zebra mussel</name>
    <name type="synonym">Mytilus polymorpha</name>
    <dbReference type="NCBI Taxonomy" id="45954"/>
    <lineage>
        <taxon>Eukaryota</taxon>
        <taxon>Metazoa</taxon>
        <taxon>Spiralia</taxon>
        <taxon>Lophotrochozoa</taxon>
        <taxon>Mollusca</taxon>
        <taxon>Bivalvia</taxon>
        <taxon>Autobranchia</taxon>
        <taxon>Heteroconchia</taxon>
        <taxon>Euheterodonta</taxon>
        <taxon>Imparidentia</taxon>
        <taxon>Neoheterodontei</taxon>
        <taxon>Myida</taxon>
        <taxon>Dreissenoidea</taxon>
        <taxon>Dreissenidae</taxon>
        <taxon>Dreissena</taxon>
    </lineage>
</organism>
<reference evidence="1" key="2">
    <citation type="submission" date="2020-11" db="EMBL/GenBank/DDBJ databases">
        <authorList>
            <person name="McCartney M.A."/>
            <person name="Auch B."/>
            <person name="Kono T."/>
            <person name="Mallez S."/>
            <person name="Becker A."/>
            <person name="Gohl D.M."/>
            <person name="Silverstein K.A.T."/>
            <person name="Koren S."/>
            <person name="Bechman K.B."/>
            <person name="Herman A."/>
            <person name="Abrahante J.E."/>
            <person name="Garbe J."/>
        </authorList>
    </citation>
    <scope>NUCLEOTIDE SEQUENCE</scope>
    <source>
        <strain evidence="1">Duluth1</strain>
        <tissue evidence="1">Whole animal</tissue>
    </source>
</reference>
<name>A0A9D4I3G9_DREPO</name>
<accession>A0A9D4I3G9</accession>
<dbReference type="AlphaFoldDB" id="A0A9D4I3G9"/>